<comment type="caution">
    <text evidence="4">The sequence shown here is derived from an EMBL/GenBank/DDBJ whole genome shotgun (WGS) entry which is preliminary data.</text>
</comment>
<dbReference type="EMBL" id="QGNW01000133">
    <property type="protein sequence ID" value="RVW92876.1"/>
    <property type="molecule type" value="Genomic_DNA"/>
</dbReference>
<dbReference type="GO" id="GO:0006260">
    <property type="term" value="P:DNA replication"/>
    <property type="evidence" value="ECO:0007669"/>
    <property type="project" value="UniProtKB-KW"/>
</dbReference>
<evidence type="ECO:0000259" key="3">
    <source>
        <dbReference type="Pfam" id="PF08519"/>
    </source>
</evidence>
<evidence type="ECO:0000256" key="1">
    <source>
        <dbReference type="ARBA" id="ARBA00022705"/>
    </source>
</evidence>
<name>A0A438I832_VITVI</name>
<evidence type="ECO:0000313" key="5">
    <source>
        <dbReference type="Proteomes" id="UP000288805"/>
    </source>
</evidence>
<evidence type="ECO:0000313" key="4">
    <source>
        <dbReference type="EMBL" id="RVW92876.1"/>
    </source>
</evidence>
<dbReference type="SUPFAM" id="SSF48019">
    <property type="entry name" value="post-AAA+ oligomerization domain-like"/>
    <property type="match status" value="1"/>
</dbReference>
<feature type="region of interest" description="Disordered" evidence="2">
    <location>
        <begin position="470"/>
        <end position="491"/>
    </location>
</feature>
<dbReference type="InterPro" id="IPR008921">
    <property type="entry name" value="DNA_pol3_clamp-load_cplx_C"/>
</dbReference>
<feature type="domain" description="DNA replication factor RFC1 C-terminal" evidence="3">
    <location>
        <begin position="327"/>
        <end position="367"/>
    </location>
</feature>
<dbReference type="AlphaFoldDB" id="A0A438I832"/>
<sequence>MLEGEWELLTSLLKRRRLRCGFGAIASCRLKGFGIWSNEALLAEVACYKGGKFASAKARSSTVLMGVENWPLMMCFVSGDLLLSVGAEGGEECYGVGVILFTWEAIWGRILTLDQLRERGWIFHLDATCVRGMKSPTITCFSIVPKRKKRKKVGGPLLCACFGGVLSTIALEELAERVNGDMRMALNQLQYMSLSMSVIKYDDVRQRLLSSAKDEDISPFVAVDNMLSHRVPVDGFDCLTVCFLIEYQCMEGKERKNQLCYSTVFWLFGFNGGKLRMDERIDLSMSDPDLVPLLIQENYINYRPTLAGKDDNGVKRMSLLARAAESIGNGDIINVQIRRYRQWQLSQAGSFASCITPAALLHGQRETLEQLNINGSSRGNTGKEGPGGNHKVGREAYGSSLWKAISKGGTDFFLRSRFAIGNGVRVRFWQDPWNAIKPLLLFQAAWGTKCPPVRCILVCVCKGGGVGKGMRSSMRENSDNGPIHEERLEYS</sequence>
<dbReference type="Gene3D" id="1.10.8.60">
    <property type="match status" value="1"/>
</dbReference>
<dbReference type="InterPro" id="IPR013725">
    <property type="entry name" value="DNA_replication_fac_RFC1_C"/>
</dbReference>
<dbReference type="Gene3D" id="1.20.272.10">
    <property type="match status" value="1"/>
</dbReference>
<protein>
    <submittedName>
        <fullName evidence="4">Replication factor C subunit 1</fullName>
    </submittedName>
</protein>
<dbReference type="Pfam" id="PF08519">
    <property type="entry name" value="RFC1"/>
    <property type="match status" value="1"/>
</dbReference>
<keyword evidence="1" id="KW-0235">DNA replication</keyword>
<dbReference type="GO" id="GO:0003689">
    <property type="term" value="F:DNA clamp loader activity"/>
    <property type="evidence" value="ECO:0007669"/>
    <property type="project" value="InterPro"/>
</dbReference>
<reference evidence="4 5" key="1">
    <citation type="journal article" date="2018" name="PLoS Genet.">
        <title>Population sequencing reveals clonal diversity and ancestral inbreeding in the grapevine cultivar Chardonnay.</title>
        <authorList>
            <person name="Roach M.J."/>
            <person name="Johnson D.L."/>
            <person name="Bohlmann J."/>
            <person name="van Vuuren H.J."/>
            <person name="Jones S.J."/>
            <person name="Pretorius I.S."/>
            <person name="Schmidt S.A."/>
            <person name="Borneman A.R."/>
        </authorList>
    </citation>
    <scope>NUCLEOTIDE SEQUENCE [LARGE SCALE GENOMIC DNA]</scope>
    <source>
        <strain evidence="5">cv. Chardonnay</strain>
        <tissue evidence="4">Leaf</tissue>
    </source>
</reference>
<dbReference type="GO" id="GO:0003677">
    <property type="term" value="F:DNA binding"/>
    <property type="evidence" value="ECO:0007669"/>
    <property type="project" value="InterPro"/>
</dbReference>
<evidence type="ECO:0000256" key="2">
    <source>
        <dbReference type="SAM" id="MobiDB-lite"/>
    </source>
</evidence>
<dbReference type="Proteomes" id="UP000288805">
    <property type="component" value="Unassembled WGS sequence"/>
</dbReference>
<accession>A0A438I832</accession>
<gene>
    <name evidence="4" type="primary">RFC1_6</name>
    <name evidence="4" type="ORF">CK203_040433</name>
</gene>
<dbReference type="PANTHER" id="PTHR23389:SF6">
    <property type="entry name" value="REPLICATION FACTOR C SUBUNIT 1"/>
    <property type="match status" value="1"/>
</dbReference>
<dbReference type="PANTHER" id="PTHR23389">
    <property type="entry name" value="CHROMOSOME TRANSMISSION FIDELITY FACTOR 18"/>
    <property type="match status" value="1"/>
</dbReference>
<dbReference type="GO" id="GO:0005663">
    <property type="term" value="C:DNA replication factor C complex"/>
    <property type="evidence" value="ECO:0007669"/>
    <property type="project" value="InterPro"/>
</dbReference>
<dbReference type="FunFam" id="1.20.272.10:FF:000013">
    <property type="entry name" value="Replication factor C subunit 1"/>
    <property type="match status" value="1"/>
</dbReference>
<proteinExistence type="predicted"/>
<dbReference type="GO" id="GO:0005524">
    <property type="term" value="F:ATP binding"/>
    <property type="evidence" value="ECO:0007669"/>
    <property type="project" value="InterPro"/>
</dbReference>
<feature type="compositionally biased region" description="Basic and acidic residues" evidence="2">
    <location>
        <begin position="473"/>
        <end position="491"/>
    </location>
</feature>
<organism evidence="4 5">
    <name type="scientific">Vitis vinifera</name>
    <name type="common">Grape</name>
    <dbReference type="NCBI Taxonomy" id="29760"/>
    <lineage>
        <taxon>Eukaryota</taxon>
        <taxon>Viridiplantae</taxon>
        <taxon>Streptophyta</taxon>
        <taxon>Embryophyta</taxon>
        <taxon>Tracheophyta</taxon>
        <taxon>Spermatophyta</taxon>
        <taxon>Magnoliopsida</taxon>
        <taxon>eudicotyledons</taxon>
        <taxon>Gunneridae</taxon>
        <taxon>Pentapetalae</taxon>
        <taxon>rosids</taxon>
        <taxon>Vitales</taxon>
        <taxon>Vitaceae</taxon>
        <taxon>Viteae</taxon>
        <taxon>Vitis</taxon>
    </lineage>
</organism>